<dbReference type="GeneID" id="52037606"/>
<keyword evidence="4" id="KW-1003">Cell membrane</keyword>
<feature type="transmembrane region" description="Helical" evidence="12">
    <location>
        <begin position="12"/>
        <end position="31"/>
    </location>
</feature>
<name>A0AAX2ULJ6_9BACT</name>
<dbReference type="PANTHER" id="PTHR43141">
    <property type="entry name" value="CYTOCHROME BD2 SUBUNIT II"/>
    <property type="match status" value="1"/>
</dbReference>
<accession>A0AAX2ULJ6</accession>
<evidence type="ECO:0000256" key="4">
    <source>
        <dbReference type="ARBA" id="ARBA00022475"/>
    </source>
</evidence>
<dbReference type="RefSeq" id="WP_082200597.1">
    <property type="nucleotide sequence ID" value="NZ_CAUWMG010000013.1"/>
</dbReference>
<dbReference type="Proteomes" id="UP000306813">
    <property type="component" value="Unassembled WGS sequence"/>
</dbReference>
<feature type="transmembrane region" description="Helical" evidence="12">
    <location>
        <begin position="284"/>
        <end position="310"/>
    </location>
</feature>
<organism evidence="13 15">
    <name type="scientific">Campylobacter helveticus</name>
    <dbReference type="NCBI Taxonomy" id="28898"/>
    <lineage>
        <taxon>Bacteria</taxon>
        <taxon>Pseudomonadati</taxon>
        <taxon>Campylobacterota</taxon>
        <taxon>Epsilonproteobacteria</taxon>
        <taxon>Campylobacterales</taxon>
        <taxon>Campylobacteraceae</taxon>
        <taxon>Campylobacter</taxon>
    </lineage>
</organism>
<keyword evidence="6 12" id="KW-0812">Transmembrane</keyword>
<dbReference type="EMBL" id="VRMA01000043">
    <property type="protein sequence ID" value="TXK57214.1"/>
    <property type="molecule type" value="Genomic_DNA"/>
</dbReference>
<dbReference type="Pfam" id="PF02322">
    <property type="entry name" value="Cyt_bd_oxida_II"/>
    <property type="match status" value="1"/>
</dbReference>
<evidence type="ECO:0000256" key="5">
    <source>
        <dbReference type="ARBA" id="ARBA00022617"/>
    </source>
</evidence>
<feature type="transmembrane region" description="Helical" evidence="12">
    <location>
        <begin position="215"/>
        <end position="234"/>
    </location>
</feature>
<evidence type="ECO:0000313" key="14">
    <source>
        <dbReference type="EMBL" id="TXK57214.1"/>
    </source>
</evidence>
<feature type="transmembrane region" description="Helical" evidence="12">
    <location>
        <begin position="173"/>
        <end position="194"/>
    </location>
</feature>
<evidence type="ECO:0000256" key="1">
    <source>
        <dbReference type="ARBA" id="ARBA00004651"/>
    </source>
</evidence>
<keyword evidence="9 12" id="KW-1133">Transmembrane helix</keyword>
<dbReference type="GO" id="GO:0019646">
    <property type="term" value="P:aerobic electron transport chain"/>
    <property type="evidence" value="ECO:0007669"/>
    <property type="project" value="TreeGrafter"/>
</dbReference>
<evidence type="ECO:0000256" key="9">
    <source>
        <dbReference type="ARBA" id="ARBA00022989"/>
    </source>
</evidence>
<keyword evidence="11 12" id="KW-0472">Membrane</keyword>
<dbReference type="PANTHER" id="PTHR43141:SF5">
    <property type="entry name" value="CYTOCHROME BD-I UBIQUINOL OXIDASE SUBUNIT 2"/>
    <property type="match status" value="1"/>
</dbReference>
<dbReference type="AlphaFoldDB" id="A0AAX2ULJ6"/>
<dbReference type="KEGG" id="chv:CHELV3228_1696"/>
<dbReference type="EMBL" id="VDBS01000002">
    <property type="protein sequence ID" value="TNB59241.1"/>
    <property type="molecule type" value="Genomic_DNA"/>
</dbReference>
<evidence type="ECO:0000256" key="2">
    <source>
        <dbReference type="ARBA" id="ARBA00007543"/>
    </source>
</evidence>
<dbReference type="InterPro" id="IPR003317">
    <property type="entry name" value="Cyt-d_oxidase_su2"/>
</dbReference>
<gene>
    <name evidence="13" type="primary">cydB</name>
    <name evidence="13" type="ORF">FDW42_00200</name>
    <name evidence="14" type="ORF">FVD16_05465</name>
</gene>
<evidence type="ECO:0000313" key="13">
    <source>
        <dbReference type="EMBL" id="TNB59241.1"/>
    </source>
</evidence>
<feature type="transmembrane region" description="Helical" evidence="12">
    <location>
        <begin position="87"/>
        <end position="106"/>
    </location>
</feature>
<evidence type="ECO:0000256" key="10">
    <source>
        <dbReference type="ARBA" id="ARBA00023004"/>
    </source>
</evidence>
<keyword evidence="10" id="KW-0408">Iron</keyword>
<reference evidence="13 15" key="1">
    <citation type="submission" date="2019-05" db="EMBL/GenBank/DDBJ databases">
        <title>Draft genomes of eight strains of Campylobacter helveticus isolated from cats and a dog in New Zealand.</title>
        <authorList>
            <person name="Bojanic K."/>
            <person name="Midwinter A.C."/>
            <person name="Biggs P.J."/>
            <person name="Acke E."/>
            <person name="Cornelius A.J."/>
            <person name="Marshall J.C."/>
        </authorList>
    </citation>
    <scope>NUCLEOTIDE SEQUENCE [LARGE SCALE GENOMIC DNA]</scope>
    <source>
        <strain evidence="13 15">ACP123b</strain>
    </source>
</reference>
<keyword evidence="16" id="KW-1185">Reference proteome</keyword>
<keyword evidence="7" id="KW-0479">Metal-binding</keyword>
<evidence type="ECO:0000256" key="11">
    <source>
        <dbReference type="ARBA" id="ARBA00023136"/>
    </source>
</evidence>
<reference evidence="14 16" key="2">
    <citation type="submission" date="2019-08" db="EMBL/GenBank/DDBJ databases">
        <title>Rapid identification of Enteric Bacteria from Whole Genome Sequences (WGS) using Average Nucleotide Identity (ANI).</title>
        <authorList>
            <person name="Lane C."/>
        </authorList>
    </citation>
    <scope>NUCLEOTIDE SEQUENCE [LARGE SCALE GENOMIC DNA]</scope>
    <source>
        <strain evidence="14 16">D4984</strain>
    </source>
</reference>
<evidence type="ECO:0000313" key="16">
    <source>
        <dbReference type="Proteomes" id="UP000321317"/>
    </source>
</evidence>
<feature type="transmembrane region" description="Helical" evidence="12">
    <location>
        <begin position="61"/>
        <end position="81"/>
    </location>
</feature>
<evidence type="ECO:0000256" key="8">
    <source>
        <dbReference type="ARBA" id="ARBA00022982"/>
    </source>
</evidence>
<comment type="similarity">
    <text evidence="2">Belongs to the cytochrome ubiquinol oxidase subunit 2 family.</text>
</comment>
<keyword evidence="5" id="KW-0349">Heme</keyword>
<feature type="transmembrane region" description="Helical" evidence="12">
    <location>
        <begin position="330"/>
        <end position="354"/>
    </location>
</feature>
<comment type="subcellular location">
    <subcellularLocation>
        <location evidence="1">Cell membrane</location>
        <topology evidence="1">Multi-pass membrane protein</topology>
    </subcellularLocation>
</comment>
<dbReference type="GO" id="GO:0046872">
    <property type="term" value="F:metal ion binding"/>
    <property type="evidence" value="ECO:0007669"/>
    <property type="project" value="UniProtKB-KW"/>
</dbReference>
<evidence type="ECO:0000313" key="15">
    <source>
        <dbReference type="Proteomes" id="UP000306813"/>
    </source>
</evidence>
<feature type="transmembrane region" description="Helical" evidence="12">
    <location>
        <begin position="254"/>
        <end position="272"/>
    </location>
</feature>
<sequence>MFFGLELEALQIYWWVVLSLLGGLLVFMFFVQGGQTLMDELSSNALEKTMLVNSLGRKWELGFTTLVLFGGAAFAAFPLFYSTSFGGAYWAWLAILLCFILQAVSYEYRSKENNVFGSKTYEIFLKINGFLGVFLIGVAVSSFFSGSHFSLNSQNFVQWQHPLRGLELLLNPYNYLLGFALIFLSRILGAAYFMNNISDEAIKAKCIAKLKFNSLLFLPFFLGFLGWICFKDGFFVGDGGVVSLKANVYLQNFLSYPIFAVILVLGVVLVLLGMVQGAKKCTKAIWTLGVGTILAVFALFLSVGLGESAFYPSLSDLQSSLTIKNASSSYYTLSVMAYVSLFVPFVLAYIAYVWNAMDKVKITKEEIANDAHAY</sequence>
<dbReference type="Proteomes" id="UP000321317">
    <property type="component" value="Unassembled WGS sequence"/>
</dbReference>
<protein>
    <submittedName>
        <fullName evidence="13">Cytochrome d ubiquinol oxidase subunit II</fullName>
    </submittedName>
</protein>
<keyword evidence="8" id="KW-0249">Electron transport</keyword>
<dbReference type="GO" id="GO:0009055">
    <property type="term" value="F:electron transfer activity"/>
    <property type="evidence" value="ECO:0007669"/>
    <property type="project" value="TreeGrafter"/>
</dbReference>
<dbReference type="GO" id="GO:0070069">
    <property type="term" value="C:cytochrome complex"/>
    <property type="evidence" value="ECO:0007669"/>
    <property type="project" value="TreeGrafter"/>
</dbReference>
<comment type="caution">
    <text evidence="13">The sequence shown here is derived from an EMBL/GenBank/DDBJ whole genome shotgun (WGS) entry which is preliminary data.</text>
</comment>
<dbReference type="GO" id="GO:0016682">
    <property type="term" value="F:oxidoreductase activity, acting on diphenols and related substances as donors, oxygen as acceptor"/>
    <property type="evidence" value="ECO:0007669"/>
    <property type="project" value="TreeGrafter"/>
</dbReference>
<evidence type="ECO:0000256" key="12">
    <source>
        <dbReference type="SAM" id="Phobius"/>
    </source>
</evidence>
<proteinExistence type="inferred from homology"/>
<evidence type="ECO:0000256" key="7">
    <source>
        <dbReference type="ARBA" id="ARBA00022723"/>
    </source>
</evidence>
<keyword evidence="3" id="KW-0813">Transport</keyword>
<evidence type="ECO:0000256" key="3">
    <source>
        <dbReference type="ARBA" id="ARBA00022448"/>
    </source>
</evidence>
<dbReference type="GO" id="GO:0005886">
    <property type="term" value="C:plasma membrane"/>
    <property type="evidence" value="ECO:0007669"/>
    <property type="project" value="UniProtKB-SubCell"/>
</dbReference>
<evidence type="ECO:0000256" key="6">
    <source>
        <dbReference type="ARBA" id="ARBA00022692"/>
    </source>
</evidence>
<feature type="transmembrane region" description="Helical" evidence="12">
    <location>
        <begin position="127"/>
        <end position="146"/>
    </location>
</feature>
<dbReference type="NCBIfam" id="TIGR00203">
    <property type="entry name" value="cydB"/>
    <property type="match status" value="1"/>
</dbReference>